<dbReference type="GO" id="GO:0006508">
    <property type="term" value="P:proteolysis"/>
    <property type="evidence" value="ECO:0007669"/>
    <property type="project" value="UniProtKB-KW"/>
</dbReference>
<evidence type="ECO:0000256" key="3">
    <source>
        <dbReference type="ARBA" id="ARBA00022801"/>
    </source>
</evidence>
<evidence type="ECO:0000259" key="7">
    <source>
        <dbReference type="Pfam" id="PF00082"/>
    </source>
</evidence>
<reference evidence="9" key="1">
    <citation type="submission" date="2017-03" db="EMBL/GenBank/DDBJ databases">
        <authorList>
            <person name="Lund M.B."/>
        </authorList>
    </citation>
    <scope>NUCLEOTIDE SEQUENCE [LARGE SCALE GENOMIC DNA]</scope>
</reference>
<keyword evidence="2" id="KW-0645">Protease</keyword>
<dbReference type="InterPro" id="IPR050131">
    <property type="entry name" value="Peptidase_S8_subtilisin-like"/>
</dbReference>
<comment type="caution">
    <text evidence="8">The sequence shown here is derived from an EMBL/GenBank/DDBJ whole genome shotgun (WGS) entry which is preliminary data.</text>
</comment>
<dbReference type="PROSITE" id="PS51892">
    <property type="entry name" value="SUBTILASE"/>
    <property type="match status" value="1"/>
</dbReference>
<evidence type="ECO:0000256" key="2">
    <source>
        <dbReference type="ARBA" id="ARBA00022670"/>
    </source>
</evidence>
<dbReference type="PANTHER" id="PTHR43806:SF11">
    <property type="entry name" value="CEREVISIN-RELATED"/>
    <property type="match status" value="1"/>
</dbReference>
<evidence type="ECO:0000313" key="8">
    <source>
        <dbReference type="EMBL" id="PDQ34872.1"/>
    </source>
</evidence>
<dbReference type="GO" id="GO:0004252">
    <property type="term" value="F:serine-type endopeptidase activity"/>
    <property type="evidence" value="ECO:0007669"/>
    <property type="project" value="InterPro"/>
</dbReference>
<dbReference type="AlphaFoldDB" id="A0A2A6FPR3"/>
<accession>A0A2A6FPR3</accession>
<keyword evidence="4" id="KW-0720">Serine protease</keyword>
<dbReference type="InterPro" id="IPR000209">
    <property type="entry name" value="Peptidase_S8/S53_dom"/>
</dbReference>
<evidence type="ECO:0000256" key="5">
    <source>
        <dbReference type="PROSITE-ProRule" id="PRU01240"/>
    </source>
</evidence>
<dbReference type="Gene3D" id="3.40.50.200">
    <property type="entry name" value="Peptidase S8/S53 domain"/>
    <property type="match status" value="1"/>
</dbReference>
<evidence type="ECO:0000313" key="9">
    <source>
        <dbReference type="Proteomes" id="UP000219994"/>
    </source>
</evidence>
<protein>
    <recommendedName>
        <fullName evidence="7">Peptidase S8/S53 domain-containing protein</fullName>
    </recommendedName>
</protein>
<comment type="similarity">
    <text evidence="1 5">Belongs to the peptidase S8 family.</text>
</comment>
<gene>
    <name evidence="8" type="ORF">B5766_08915</name>
</gene>
<feature type="domain" description="Peptidase S8/S53" evidence="7">
    <location>
        <begin position="114"/>
        <end position="306"/>
    </location>
</feature>
<dbReference type="Proteomes" id="UP000219994">
    <property type="component" value="Unassembled WGS sequence"/>
</dbReference>
<organism evidence="8 9">
    <name type="scientific">Candidatus Lumbricidiphila eiseniae</name>
    <dbReference type="NCBI Taxonomy" id="1969409"/>
    <lineage>
        <taxon>Bacteria</taxon>
        <taxon>Bacillati</taxon>
        <taxon>Actinomycetota</taxon>
        <taxon>Actinomycetes</taxon>
        <taxon>Micrococcales</taxon>
        <taxon>Microbacteriaceae</taxon>
        <taxon>Candidatus Lumbricidiphila</taxon>
    </lineage>
</organism>
<sequence>MHPYRCRATTDLPHSRASGGAHRTDFRRDIPNRTLTRKRWRAPAPVLEPRCTGSAKLSDMVHPSFFHSATLRSMSRVSANASRKPGRSRRAPRLALILVAAALSPACAVSLGDDDTLVALIDTGVNTGLAEFSGYTIEQAESAPSSNHGTMVLSVLLGVNEGSDQIPADRVRVLSLDVGDGATATDLADAIETAVDARADLISISMGVRRPNSRLEATVRRAHDAGILIVASAGNVRFLSPDYPARFESALSVSAIDSGGNYATTAARTSTDAVALGVNIPVLLPDGSRRHESGASFATAAVSRTIVRELISGAIDRATEHVPQRPPPGDQ</sequence>
<keyword evidence="3" id="KW-0378">Hydrolase</keyword>
<name>A0A2A6FPR3_9MICO</name>
<evidence type="ECO:0000256" key="4">
    <source>
        <dbReference type="ARBA" id="ARBA00022825"/>
    </source>
</evidence>
<comment type="caution">
    <text evidence="5">Lacks conserved residue(s) required for the propagation of feature annotation.</text>
</comment>
<dbReference type="PANTHER" id="PTHR43806">
    <property type="entry name" value="PEPTIDASE S8"/>
    <property type="match status" value="1"/>
</dbReference>
<dbReference type="EMBL" id="NAEP01000044">
    <property type="protein sequence ID" value="PDQ34872.1"/>
    <property type="molecule type" value="Genomic_DNA"/>
</dbReference>
<proteinExistence type="inferred from homology"/>
<dbReference type="Pfam" id="PF00082">
    <property type="entry name" value="Peptidase_S8"/>
    <property type="match status" value="1"/>
</dbReference>
<feature type="region of interest" description="Disordered" evidence="6">
    <location>
        <begin position="1"/>
        <end position="26"/>
    </location>
</feature>
<evidence type="ECO:0000256" key="6">
    <source>
        <dbReference type="SAM" id="MobiDB-lite"/>
    </source>
</evidence>
<dbReference type="SUPFAM" id="SSF52743">
    <property type="entry name" value="Subtilisin-like"/>
    <property type="match status" value="1"/>
</dbReference>
<dbReference type="InterPro" id="IPR036852">
    <property type="entry name" value="Peptidase_S8/S53_dom_sf"/>
</dbReference>
<evidence type="ECO:0000256" key="1">
    <source>
        <dbReference type="ARBA" id="ARBA00011073"/>
    </source>
</evidence>